<proteinExistence type="predicted"/>
<dbReference type="AlphaFoldDB" id="A0A915Q0M1"/>
<keyword evidence="2" id="KW-1185">Reference proteome</keyword>
<dbReference type="Proteomes" id="UP000887581">
    <property type="component" value="Unplaced"/>
</dbReference>
<reference evidence="3" key="1">
    <citation type="submission" date="2022-11" db="UniProtKB">
        <authorList>
            <consortium name="WormBaseParasite"/>
        </authorList>
    </citation>
    <scope>IDENTIFICATION</scope>
</reference>
<accession>A0A915Q0M1</accession>
<evidence type="ECO:0000256" key="1">
    <source>
        <dbReference type="SAM" id="MobiDB-lite"/>
    </source>
</evidence>
<feature type="compositionally biased region" description="Polar residues" evidence="1">
    <location>
        <begin position="24"/>
        <end position="36"/>
    </location>
</feature>
<feature type="region of interest" description="Disordered" evidence="1">
    <location>
        <begin position="1"/>
        <end position="46"/>
    </location>
</feature>
<name>A0A915Q0M1_9BILA</name>
<feature type="compositionally biased region" description="Basic and acidic residues" evidence="1">
    <location>
        <begin position="10"/>
        <end position="23"/>
    </location>
</feature>
<evidence type="ECO:0000313" key="3">
    <source>
        <dbReference type="WBParaSite" id="sdigi.contig7.g819.t1"/>
    </source>
</evidence>
<organism evidence="2 3">
    <name type="scientific">Setaria digitata</name>
    <dbReference type="NCBI Taxonomy" id="48799"/>
    <lineage>
        <taxon>Eukaryota</taxon>
        <taxon>Metazoa</taxon>
        <taxon>Ecdysozoa</taxon>
        <taxon>Nematoda</taxon>
        <taxon>Chromadorea</taxon>
        <taxon>Rhabditida</taxon>
        <taxon>Spirurina</taxon>
        <taxon>Spiruromorpha</taxon>
        <taxon>Filarioidea</taxon>
        <taxon>Setariidae</taxon>
        <taxon>Setaria</taxon>
    </lineage>
</organism>
<sequence length="64" mass="7215">MYISIGGRAAMERQRSRASEEHMSSTSMSGTSQLPTQYRIRRKGQPTVLIQATVPIMPKENEHP</sequence>
<evidence type="ECO:0000313" key="2">
    <source>
        <dbReference type="Proteomes" id="UP000887581"/>
    </source>
</evidence>
<protein>
    <submittedName>
        <fullName evidence="3">Uncharacterized protein</fullName>
    </submittedName>
</protein>
<dbReference type="WBParaSite" id="sdigi.contig7.g819.t1">
    <property type="protein sequence ID" value="sdigi.contig7.g819.t1"/>
    <property type="gene ID" value="sdigi.contig7.g819"/>
</dbReference>